<keyword evidence="2" id="KW-1185">Reference proteome</keyword>
<organism evidence="1 2">
    <name type="scientific">Colwellia maritima</name>
    <dbReference type="NCBI Taxonomy" id="2912588"/>
    <lineage>
        <taxon>Bacteria</taxon>
        <taxon>Pseudomonadati</taxon>
        <taxon>Pseudomonadota</taxon>
        <taxon>Gammaproteobacteria</taxon>
        <taxon>Alteromonadales</taxon>
        <taxon>Colwelliaceae</taxon>
        <taxon>Colwellia</taxon>
    </lineage>
</organism>
<protein>
    <submittedName>
        <fullName evidence="1">Uncharacterized protein</fullName>
    </submittedName>
</protein>
<dbReference type="RefSeq" id="WP_242289362.1">
    <property type="nucleotide sequence ID" value="NZ_JAKKSL010000007.1"/>
</dbReference>
<proteinExistence type="predicted"/>
<gene>
    <name evidence="1" type="ORF">L3081_25255</name>
</gene>
<dbReference type="Proteomes" id="UP001139646">
    <property type="component" value="Unassembled WGS sequence"/>
</dbReference>
<evidence type="ECO:0000313" key="2">
    <source>
        <dbReference type="Proteomes" id="UP001139646"/>
    </source>
</evidence>
<sequence length="149" mass="17582">MNAWQCGNKLSEPSAELLELEPKAIFSLWNRVLGAIQRGFVNSGPVNYDRLILLHQLCKIISSKRFNPDIQRYICDKSNLLYRIITDNRYFEQYDVNERHYILKLAWWLIGNTPRKLEESINKKVVKSNYLYRDSSEPVLINDFKVVDT</sequence>
<reference evidence="1" key="1">
    <citation type="submission" date="2022-01" db="EMBL/GenBank/DDBJ databases">
        <title>Colwellia maritima, isolated from seawater.</title>
        <authorList>
            <person name="Kristyanto S."/>
            <person name="Jung J."/>
            <person name="Jeon C.O."/>
        </authorList>
    </citation>
    <scope>NUCLEOTIDE SEQUENCE</scope>
    <source>
        <strain evidence="1">MSW7</strain>
    </source>
</reference>
<accession>A0ABS9X7C0</accession>
<comment type="caution">
    <text evidence="1">The sequence shown here is derived from an EMBL/GenBank/DDBJ whole genome shotgun (WGS) entry which is preliminary data.</text>
</comment>
<name>A0ABS9X7C0_9GAMM</name>
<dbReference type="EMBL" id="JAKKSL010000007">
    <property type="protein sequence ID" value="MCI2286130.1"/>
    <property type="molecule type" value="Genomic_DNA"/>
</dbReference>
<evidence type="ECO:0000313" key="1">
    <source>
        <dbReference type="EMBL" id="MCI2286130.1"/>
    </source>
</evidence>